<protein>
    <submittedName>
        <fullName evidence="1">Uncharacterized protein</fullName>
    </submittedName>
</protein>
<organism evidence="1 2">
    <name type="scientific">Paraclostridium sordellii</name>
    <name type="common">Clostridium sordellii</name>
    <dbReference type="NCBI Taxonomy" id="1505"/>
    <lineage>
        <taxon>Bacteria</taxon>
        <taxon>Bacillati</taxon>
        <taxon>Bacillota</taxon>
        <taxon>Clostridia</taxon>
        <taxon>Peptostreptococcales</taxon>
        <taxon>Peptostreptococcaceae</taxon>
        <taxon>Paraclostridium</taxon>
    </lineage>
</organism>
<dbReference type="Proteomes" id="UP000049127">
    <property type="component" value="Unassembled WGS sequence"/>
</dbReference>
<dbReference type="RefSeq" id="WP_055341802.1">
    <property type="nucleotide sequence ID" value="NZ_CDNI01000003.1"/>
</dbReference>
<reference evidence="1 2" key="1">
    <citation type="submission" date="2015-01" db="EMBL/GenBank/DDBJ databases">
        <authorList>
            <person name="Aslett A.Martin."/>
            <person name="De Silva Nishadi"/>
        </authorList>
    </citation>
    <scope>NUCLEOTIDE SEQUENCE [LARGE SCALE GENOMIC DNA]</scope>
    <source>
        <strain evidence="1 2">R28058</strain>
    </source>
</reference>
<sequence>MRNALEPYLGKEVTVVSIVKEIEESNKKNKFKNKERVLLSKVINKDNNEFLADHLWYPKSKFNSIEELSIGDTLEIKGKVSVYLKALYNKHVSKKFNYCIDFNVDNVKRVGIQKYNEKRIELYTDICKSRVRSGYYFTISNLSKIHNTLENKDYIYTKFLRDIIKSRLLNNLNYESMLIIDSKGSIYTKNKKYKEKIDLKANEIILCRIGEKIYGMGKVYKCYTDILEKRGMYEHIDVIDRWHELSNQDKDKLKVVSSNLECISQPYIDSIERLKRAIELEIEYNSSDDVKDKKISKNKLSKAQYVKDSIIIKTSLVRNRVHKNYNLKESELDVIYKSLVRKKFSIMMKIFNIVKLYLNNNIGYDHVLVINNYGKIYFIKVDRDNIDKNNYLEESEIEICRFGKKVIKKSNIYHDYIETLKREYDNIEDLDIWDLWYSLDSKNTIKENIVKKNFQHRKNGYINHYLVLVTGIEKEIEKQKMYCKSEFQDIIIY</sequence>
<proteinExistence type="predicted"/>
<dbReference type="OrthoDB" id="10018800at2"/>
<dbReference type="EMBL" id="CEKZ01000003">
    <property type="protein sequence ID" value="CEQ03486.1"/>
    <property type="molecule type" value="Genomic_DNA"/>
</dbReference>
<name>A0A0C7G914_PARSO</name>
<dbReference type="AlphaFoldDB" id="A0A0C7G914"/>
<accession>A0A0C7G914</accession>
<evidence type="ECO:0000313" key="1">
    <source>
        <dbReference type="EMBL" id="CEQ03486.1"/>
    </source>
</evidence>
<evidence type="ECO:0000313" key="2">
    <source>
        <dbReference type="Proteomes" id="UP000049127"/>
    </source>
</evidence>
<gene>
    <name evidence="1" type="ORF">R28058_12191</name>
</gene>